<accession>A0A9Q0D065</accession>
<dbReference type="Gene3D" id="1.10.472.80">
    <property type="entry name" value="Ypt/Rab-GAP domain of gyp1p, domain 3"/>
    <property type="match status" value="1"/>
</dbReference>
<sequence length="661" mass="75163">MGEITAPIFTRERFLNLRGVRWRIDLGILPSAPGSIEEFRRVAADSRRRYVNLRRQLLIDPHLAKDESVVPDPAVENPLSQNPESTWGQFFRNAELEKEVNQDLSRLYPEIGDFFHDNSIQSMLGRILLVWCLTYPDFGYRQGMHELLAPLLYVLHVDLEFFSQIRNLHEKHFLTEFSTSPVRKKDPFTLTPRILDPEIRELFLLNDAYGAEGELGIILSDKFMEHDAFAMFDTVMHGLDGPVAIAEFYSMAPLADSNAGLTPVREAALSLYHLLSLVDSSLHSHLCELGVEPQYFAMRWLRVLFGRELSLENLLIIWDEIFIYTNETPKGYLTRDLDHISRVLCSSPRGLIILSMAVAMLLYLRPLLLSSEHATTCLQRLMNYPGDVDVKKLIEKARSIQEFALDVYLTSENQLGKRKSGTFLNSPNFWEEKWRVYQENESVHEKKSGNEPVTEKVKKVSIIEKLKRGFSKEKDVSKNNKEKKDRWGTIRRVILNENVVFDSKSVTRGDPSLSDEVTATQVTCNLNGCSNLSDSTESSSGVKKEEEGELEYDEDYKSVLSGIEEMYNQIMKNGPGVNSHNCPYCEVGGNLEVVDKELMAKLRSLGQSMFENIQVIESEVEQSKGMILENVSSATSGGRKKKGVVAALKELRKISSFLSEI</sequence>
<comment type="caution">
    <text evidence="3">The sequence shown here is derived from an EMBL/GenBank/DDBJ whole genome shotgun (WGS) entry which is preliminary data.</text>
</comment>
<dbReference type="Pfam" id="PF00566">
    <property type="entry name" value="RabGAP-TBC"/>
    <property type="match status" value="2"/>
</dbReference>
<keyword evidence="4" id="KW-1185">Reference proteome</keyword>
<dbReference type="FunFam" id="1.10.8.270:FF:000011">
    <property type="entry name" value="TBC1 domain family member 5"/>
    <property type="match status" value="1"/>
</dbReference>
<dbReference type="PANTHER" id="PTHR22957">
    <property type="entry name" value="TBC1 DOMAIN FAMILY MEMBER GTPASE-ACTIVATING PROTEIN"/>
    <property type="match status" value="1"/>
</dbReference>
<dbReference type="OrthoDB" id="27140at2759"/>
<dbReference type="Gene3D" id="1.10.8.270">
    <property type="entry name" value="putative rabgap domain of human tbc1 domain family member 14 like domains"/>
    <property type="match status" value="1"/>
</dbReference>
<dbReference type="SMART" id="SM00164">
    <property type="entry name" value="TBC"/>
    <property type="match status" value="1"/>
</dbReference>
<feature type="domain" description="Rab-GAP TBC" evidence="2">
    <location>
        <begin position="12"/>
        <end position="325"/>
    </location>
</feature>
<proteinExistence type="predicted"/>
<dbReference type="Proteomes" id="UP001151287">
    <property type="component" value="Unassembled WGS sequence"/>
</dbReference>
<dbReference type="PROSITE" id="PS50086">
    <property type="entry name" value="TBC_RABGAP"/>
    <property type="match status" value="1"/>
</dbReference>
<gene>
    <name evidence="3" type="ORF">LUZ63_003182</name>
</gene>
<dbReference type="SUPFAM" id="SSF47923">
    <property type="entry name" value="Ypt/Rab-GAP domain of gyp1p"/>
    <property type="match status" value="2"/>
</dbReference>
<evidence type="ECO:0000313" key="3">
    <source>
        <dbReference type="EMBL" id="KAJ1703403.1"/>
    </source>
</evidence>
<evidence type="ECO:0000313" key="4">
    <source>
        <dbReference type="Proteomes" id="UP001151287"/>
    </source>
</evidence>
<evidence type="ECO:0000256" key="1">
    <source>
        <dbReference type="ARBA" id="ARBA00022468"/>
    </source>
</evidence>
<name>A0A9Q0D065_9POAL</name>
<dbReference type="InterPro" id="IPR000195">
    <property type="entry name" value="Rab-GAP-TBC_dom"/>
</dbReference>
<keyword evidence="1" id="KW-0343">GTPase activation</keyword>
<protein>
    <recommendedName>
        <fullName evidence="2">Rab-GAP TBC domain-containing protein</fullName>
    </recommendedName>
</protein>
<evidence type="ECO:0000259" key="2">
    <source>
        <dbReference type="PROSITE" id="PS50086"/>
    </source>
</evidence>
<reference evidence="3" key="1">
    <citation type="journal article" date="2022" name="Cell">
        <title>Repeat-based holocentromeres influence genome architecture and karyotype evolution.</title>
        <authorList>
            <person name="Hofstatter P.G."/>
            <person name="Thangavel G."/>
            <person name="Lux T."/>
            <person name="Neumann P."/>
            <person name="Vondrak T."/>
            <person name="Novak P."/>
            <person name="Zhang M."/>
            <person name="Costa L."/>
            <person name="Castellani M."/>
            <person name="Scott A."/>
            <person name="Toegelov H."/>
            <person name="Fuchs J."/>
            <person name="Mata-Sucre Y."/>
            <person name="Dias Y."/>
            <person name="Vanzela A.L.L."/>
            <person name="Huettel B."/>
            <person name="Almeida C.C.S."/>
            <person name="Simkova H."/>
            <person name="Souza G."/>
            <person name="Pedrosa-Harand A."/>
            <person name="Macas J."/>
            <person name="Mayer K.F.X."/>
            <person name="Houben A."/>
            <person name="Marques A."/>
        </authorList>
    </citation>
    <scope>NUCLEOTIDE SEQUENCE</scope>
    <source>
        <strain evidence="3">RhyBre1mFocal</strain>
    </source>
</reference>
<dbReference type="AlphaFoldDB" id="A0A9Q0D065"/>
<dbReference type="EMBL" id="JAMQYH010000001">
    <property type="protein sequence ID" value="KAJ1703403.1"/>
    <property type="molecule type" value="Genomic_DNA"/>
</dbReference>
<dbReference type="PANTHER" id="PTHR22957:SF641">
    <property type="entry name" value="OS06G0661700 PROTEIN"/>
    <property type="match status" value="1"/>
</dbReference>
<dbReference type="GO" id="GO:0005737">
    <property type="term" value="C:cytoplasm"/>
    <property type="evidence" value="ECO:0007669"/>
    <property type="project" value="UniProtKB-ARBA"/>
</dbReference>
<organism evidence="3 4">
    <name type="scientific">Rhynchospora breviuscula</name>
    <dbReference type="NCBI Taxonomy" id="2022672"/>
    <lineage>
        <taxon>Eukaryota</taxon>
        <taxon>Viridiplantae</taxon>
        <taxon>Streptophyta</taxon>
        <taxon>Embryophyta</taxon>
        <taxon>Tracheophyta</taxon>
        <taxon>Spermatophyta</taxon>
        <taxon>Magnoliopsida</taxon>
        <taxon>Liliopsida</taxon>
        <taxon>Poales</taxon>
        <taxon>Cyperaceae</taxon>
        <taxon>Cyperoideae</taxon>
        <taxon>Rhynchosporeae</taxon>
        <taxon>Rhynchospora</taxon>
    </lineage>
</organism>
<dbReference type="InterPro" id="IPR035969">
    <property type="entry name" value="Rab-GAP_TBC_sf"/>
</dbReference>
<dbReference type="GO" id="GO:0005096">
    <property type="term" value="F:GTPase activator activity"/>
    <property type="evidence" value="ECO:0007669"/>
    <property type="project" value="UniProtKB-KW"/>
</dbReference>